<dbReference type="Proteomes" id="UP001529510">
    <property type="component" value="Unassembled WGS sequence"/>
</dbReference>
<sequence length="79" mass="8690">MSRRTKRLSSTEVLLITLLVLLVVTWLALDNKAADDGGDQSGSEFTGRLVISNGTVFTEELLNKNSAQFKALAYDTEQK</sequence>
<gene>
    <name evidence="3" type="ORF">M9458_041289</name>
</gene>
<feature type="domain" description="SEA" evidence="2">
    <location>
        <begin position="41"/>
        <end position="79"/>
    </location>
</feature>
<protein>
    <recommendedName>
        <fullName evidence="2">SEA domain-containing protein</fullName>
    </recommendedName>
</protein>
<dbReference type="PROSITE" id="PS50024">
    <property type="entry name" value="SEA"/>
    <property type="match status" value="1"/>
</dbReference>
<keyword evidence="1" id="KW-0812">Transmembrane</keyword>
<accession>A0ABD0NJ98</accession>
<proteinExistence type="predicted"/>
<evidence type="ECO:0000259" key="2">
    <source>
        <dbReference type="PROSITE" id="PS50024"/>
    </source>
</evidence>
<evidence type="ECO:0000256" key="1">
    <source>
        <dbReference type="SAM" id="Phobius"/>
    </source>
</evidence>
<keyword evidence="1" id="KW-0472">Membrane</keyword>
<name>A0ABD0NJ98_CIRMR</name>
<evidence type="ECO:0000313" key="3">
    <source>
        <dbReference type="EMBL" id="KAL0161893.1"/>
    </source>
</evidence>
<organism evidence="3 4">
    <name type="scientific">Cirrhinus mrigala</name>
    <name type="common">Mrigala</name>
    <dbReference type="NCBI Taxonomy" id="683832"/>
    <lineage>
        <taxon>Eukaryota</taxon>
        <taxon>Metazoa</taxon>
        <taxon>Chordata</taxon>
        <taxon>Craniata</taxon>
        <taxon>Vertebrata</taxon>
        <taxon>Euteleostomi</taxon>
        <taxon>Actinopterygii</taxon>
        <taxon>Neopterygii</taxon>
        <taxon>Teleostei</taxon>
        <taxon>Ostariophysi</taxon>
        <taxon>Cypriniformes</taxon>
        <taxon>Cyprinidae</taxon>
        <taxon>Labeoninae</taxon>
        <taxon>Labeonini</taxon>
        <taxon>Cirrhinus</taxon>
    </lineage>
</organism>
<evidence type="ECO:0000313" key="4">
    <source>
        <dbReference type="Proteomes" id="UP001529510"/>
    </source>
</evidence>
<dbReference type="EMBL" id="JAMKFB020000021">
    <property type="protein sequence ID" value="KAL0161893.1"/>
    <property type="molecule type" value="Genomic_DNA"/>
</dbReference>
<feature type="transmembrane region" description="Helical" evidence="1">
    <location>
        <begin position="12"/>
        <end position="29"/>
    </location>
</feature>
<dbReference type="AlphaFoldDB" id="A0ABD0NJ98"/>
<comment type="caution">
    <text evidence="3">The sequence shown here is derived from an EMBL/GenBank/DDBJ whole genome shotgun (WGS) entry which is preliminary data.</text>
</comment>
<reference evidence="3 4" key="1">
    <citation type="submission" date="2024-05" db="EMBL/GenBank/DDBJ databases">
        <title>Genome sequencing and assembly of Indian major carp, Cirrhinus mrigala (Hamilton, 1822).</title>
        <authorList>
            <person name="Mohindra V."/>
            <person name="Chowdhury L.M."/>
            <person name="Lal K."/>
            <person name="Jena J.K."/>
        </authorList>
    </citation>
    <scope>NUCLEOTIDE SEQUENCE [LARGE SCALE GENOMIC DNA]</scope>
    <source>
        <strain evidence="3">CM1030</strain>
        <tissue evidence="3">Blood</tissue>
    </source>
</reference>
<keyword evidence="4" id="KW-1185">Reference proteome</keyword>
<dbReference type="InterPro" id="IPR000082">
    <property type="entry name" value="SEA_dom"/>
</dbReference>
<keyword evidence="1" id="KW-1133">Transmembrane helix</keyword>
<feature type="non-terminal residue" evidence="3">
    <location>
        <position position="79"/>
    </location>
</feature>